<dbReference type="RefSeq" id="WP_154930748.1">
    <property type="nucleotide sequence ID" value="NZ_CP036341.1"/>
</dbReference>
<name>A0A3D3R275_9PLAN</name>
<comment type="caution">
    <text evidence="1">The sequence shown here is derived from an EMBL/GenBank/DDBJ whole genome shotgun (WGS) entry which is preliminary data.</text>
</comment>
<accession>A0A3D3R275</accession>
<reference evidence="1 2" key="1">
    <citation type="journal article" date="2018" name="Nat. Biotechnol.">
        <title>A standardized bacterial taxonomy based on genome phylogeny substantially revises the tree of life.</title>
        <authorList>
            <person name="Parks D.H."/>
            <person name="Chuvochina M."/>
            <person name="Waite D.W."/>
            <person name="Rinke C."/>
            <person name="Skarshewski A."/>
            <person name="Chaumeil P.A."/>
            <person name="Hugenholtz P."/>
        </authorList>
    </citation>
    <scope>NUCLEOTIDE SEQUENCE [LARGE SCALE GENOMIC DNA]</scope>
    <source>
        <strain evidence="1">UBA9375</strain>
    </source>
</reference>
<dbReference type="EMBL" id="DQAY01000043">
    <property type="protein sequence ID" value="HCO22686.1"/>
    <property type="molecule type" value="Genomic_DNA"/>
</dbReference>
<dbReference type="AlphaFoldDB" id="A0A3D3R275"/>
<organism evidence="1 2">
    <name type="scientific">Gimesia maris</name>
    <dbReference type="NCBI Taxonomy" id="122"/>
    <lineage>
        <taxon>Bacteria</taxon>
        <taxon>Pseudomonadati</taxon>
        <taxon>Planctomycetota</taxon>
        <taxon>Planctomycetia</taxon>
        <taxon>Planctomycetales</taxon>
        <taxon>Planctomycetaceae</taxon>
        <taxon>Gimesia</taxon>
    </lineage>
</organism>
<protein>
    <submittedName>
        <fullName evidence="1">Uncharacterized protein</fullName>
    </submittedName>
</protein>
<evidence type="ECO:0000313" key="1">
    <source>
        <dbReference type="EMBL" id="HCO22686.1"/>
    </source>
</evidence>
<proteinExistence type="predicted"/>
<evidence type="ECO:0000313" key="2">
    <source>
        <dbReference type="Proteomes" id="UP000263642"/>
    </source>
</evidence>
<sequence length="77" mass="8964">MQLTEHRITDSTGEYMRDVWLMTAPTDEPHRLCVFLDAEYYLRDMDCPPVISGLMQNGLISLESNGERRDCSAWERP</sequence>
<gene>
    <name evidence="1" type="ORF">DIT97_06320</name>
</gene>
<dbReference type="Proteomes" id="UP000263642">
    <property type="component" value="Unassembled WGS sequence"/>
</dbReference>